<reference evidence="2 3" key="1">
    <citation type="submission" date="2014-08" db="EMBL/GenBank/DDBJ databases">
        <title>Whole genome shotgun sequence of Sphingomonas paucimobilis NBRC 13935.</title>
        <authorList>
            <person name="Hosoyama A."/>
            <person name="Hashimoto M."/>
            <person name="Hosoyama Y."/>
            <person name="Noguchi M."/>
            <person name="Uohara A."/>
            <person name="Ohji S."/>
            <person name="Katano-Makiyama Y."/>
            <person name="Ichikawa N."/>
            <person name="Kimura A."/>
            <person name="Yamazoe A."/>
            <person name="Fujita N."/>
        </authorList>
    </citation>
    <scope>NUCLEOTIDE SEQUENCE [LARGE SCALE GENOMIC DNA]</scope>
    <source>
        <strain evidence="2 3">NBRC 13935</strain>
    </source>
</reference>
<feature type="transmembrane region" description="Helical" evidence="1">
    <location>
        <begin position="30"/>
        <end position="52"/>
    </location>
</feature>
<evidence type="ECO:0000256" key="1">
    <source>
        <dbReference type="SAM" id="Phobius"/>
    </source>
</evidence>
<keyword evidence="3" id="KW-1185">Reference proteome</keyword>
<evidence type="ECO:0000313" key="2">
    <source>
        <dbReference type="EMBL" id="GAN12724.1"/>
    </source>
</evidence>
<evidence type="ECO:0000313" key="3">
    <source>
        <dbReference type="Proteomes" id="UP000032025"/>
    </source>
</evidence>
<dbReference type="AlphaFoldDB" id="A0A0C9MZM4"/>
<gene>
    <name evidence="2" type="ORF">SP6_12_01210</name>
</gene>
<dbReference type="EMBL" id="BBJS01000012">
    <property type="protein sequence ID" value="GAN12724.1"/>
    <property type="molecule type" value="Genomic_DNA"/>
</dbReference>
<organism evidence="2 3">
    <name type="scientific">Sphingomonas paucimobilis NBRC 13935</name>
    <dbReference type="NCBI Taxonomy" id="1219050"/>
    <lineage>
        <taxon>Bacteria</taxon>
        <taxon>Pseudomonadati</taxon>
        <taxon>Pseudomonadota</taxon>
        <taxon>Alphaproteobacteria</taxon>
        <taxon>Sphingomonadales</taxon>
        <taxon>Sphingomonadaceae</taxon>
        <taxon>Sphingomonas</taxon>
    </lineage>
</organism>
<keyword evidence="1" id="KW-0472">Membrane</keyword>
<accession>A0A0C9MZM4</accession>
<dbReference type="Proteomes" id="UP000032025">
    <property type="component" value="Unassembled WGS sequence"/>
</dbReference>
<keyword evidence="1" id="KW-0812">Transmembrane</keyword>
<comment type="caution">
    <text evidence="2">The sequence shown here is derived from an EMBL/GenBank/DDBJ whole genome shotgun (WGS) entry which is preliminary data.</text>
</comment>
<keyword evidence="1" id="KW-1133">Transmembrane helix</keyword>
<sequence>MVVFGCLLLIILPLAGFVIGSYFGDVAVGIWAALGGFGLAVLACSISVTALVKARNR</sequence>
<proteinExistence type="predicted"/>
<dbReference type="GeneID" id="78525933"/>
<dbReference type="RefSeq" id="WP_007404280.1">
    <property type="nucleotide sequence ID" value="NZ_BBJS01000012.1"/>
</dbReference>
<protein>
    <submittedName>
        <fullName evidence="2">DNA, contig: SP612</fullName>
    </submittedName>
</protein>
<name>A0A0C9MZM4_SPHPI</name>